<sequence>MSRRRRPLVPQAQHGLDRLKAKAAGVNDPEQAKYEVAKELNIPLTSGYNGHLTAHSAGRIGGQLGGSMVKELVRLALERMKSHP</sequence>
<dbReference type="GO" id="GO:0016787">
    <property type="term" value="F:hydrolase activity"/>
    <property type="evidence" value="ECO:0007669"/>
    <property type="project" value="UniProtKB-KW"/>
</dbReference>
<dbReference type="AlphaFoldDB" id="A0AA48RCQ1"/>
<accession>A0AA48RCQ1</accession>
<protein>
    <submittedName>
        <fullName evidence="1">Alpha/beta hydrolase</fullName>
    </submittedName>
</protein>
<reference evidence="1" key="1">
    <citation type="submission" date="2023-07" db="EMBL/GenBank/DDBJ databases">
        <authorList>
            <person name="Ivanov I."/>
            <person name="Teneva D."/>
            <person name="Stoikov I."/>
        </authorList>
    </citation>
    <scope>NUCLEOTIDE SEQUENCE</scope>
    <source>
        <strain evidence="1">4475</strain>
    </source>
</reference>
<evidence type="ECO:0000313" key="2">
    <source>
        <dbReference type="Proteomes" id="UP001189619"/>
    </source>
</evidence>
<keyword evidence="2" id="KW-1185">Reference proteome</keyword>
<dbReference type="RefSeq" id="WP_171566512.1">
    <property type="nucleotide sequence ID" value="NZ_OY569118.1"/>
</dbReference>
<dbReference type="GO" id="GO:0003690">
    <property type="term" value="F:double-stranded DNA binding"/>
    <property type="evidence" value="ECO:0007669"/>
    <property type="project" value="InterPro"/>
</dbReference>
<organism evidence="1 2">
    <name type="scientific">Brevibacillus aydinogluensis</name>
    <dbReference type="NCBI Taxonomy" id="927786"/>
    <lineage>
        <taxon>Bacteria</taxon>
        <taxon>Bacillati</taxon>
        <taxon>Bacillota</taxon>
        <taxon>Bacilli</taxon>
        <taxon>Bacillales</taxon>
        <taxon>Paenibacillaceae</taxon>
        <taxon>Brevibacillus</taxon>
    </lineage>
</organism>
<gene>
    <name evidence="1" type="ORF">BSPP4475_12475</name>
</gene>
<dbReference type="InterPro" id="IPR038300">
    <property type="entry name" value="SASP_sf_alpha/beta"/>
</dbReference>
<dbReference type="GO" id="GO:0006265">
    <property type="term" value="P:DNA topological change"/>
    <property type="evidence" value="ECO:0007669"/>
    <property type="project" value="InterPro"/>
</dbReference>
<dbReference type="Pfam" id="PF00269">
    <property type="entry name" value="SASP"/>
    <property type="match status" value="1"/>
</dbReference>
<dbReference type="KEGG" id="bayd:BSPP4475_12475"/>
<dbReference type="Gene3D" id="6.10.10.80">
    <property type="entry name" value="Small, acid-soluble spore protein, alpha/beta type-like"/>
    <property type="match status" value="1"/>
</dbReference>
<keyword evidence="1" id="KW-0378">Hydrolase</keyword>
<dbReference type="InterPro" id="IPR001448">
    <property type="entry name" value="SASP_alpha/beta-type"/>
</dbReference>
<dbReference type="EMBL" id="OY569118">
    <property type="protein sequence ID" value="CAJ1003136.1"/>
    <property type="molecule type" value="Genomic_DNA"/>
</dbReference>
<name>A0AA48RCQ1_9BACL</name>
<dbReference type="Proteomes" id="UP001189619">
    <property type="component" value="Chromosome"/>
</dbReference>
<proteinExistence type="predicted"/>
<evidence type="ECO:0000313" key="1">
    <source>
        <dbReference type="EMBL" id="CAJ1003136.1"/>
    </source>
</evidence>